<comment type="caution">
    <text evidence="8">The sequence shown here is derived from an EMBL/GenBank/DDBJ whole genome shotgun (WGS) entry which is preliminary data.</text>
</comment>
<dbReference type="PANTHER" id="PTHR36115">
    <property type="entry name" value="PROLINE-RICH ANTIGEN HOMOLOG-RELATED"/>
    <property type="match status" value="1"/>
</dbReference>
<accession>A0ABW4SYC7</accession>
<feature type="transmembrane region" description="Helical" evidence="6">
    <location>
        <begin position="26"/>
        <end position="44"/>
    </location>
</feature>
<comment type="subcellular location">
    <subcellularLocation>
        <location evidence="1">Cell membrane</location>
        <topology evidence="1">Multi-pass membrane protein</topology>
    </subcellularLocation>
</comment>
<protein>
    <submittedName>
        <fullName evidence="8">RDD family protein</fullName>
    </submittedName>
</protein>
<dbReference type="InterPro" id="IPR051791">
    <property type="entry name" value="Pra-immunoreactive"/>
</dbReference>
<evidence type="ECO:0000256" key="1">
    <source>
        <dbReference type="ARBA" id="ARBA00004651"/>
    </source>
</evidence>
<dbReference type="Pfam" id="PF06271">
    <property type="entry name" value="RDD"/>
    <property type="match status" value="1"/>
</dbReference>
<feature type="transmembrane region" description="Helical" evidence="6">
    <location>
        <begin position="119"/>
        <end position="143"/>
    </location>
</feature>
<feature type="transmembrane region" description="Helical" evidence="6">
    <location>
        <begin position="56"/>
        <end position="73"/>
    </location>
</feature>
<dbReference type="RefSeq" id="WP_379574731.1">
    <property type="nucleotide sequence ID" value="NZ_JBHUFV010000035.1"/>
</dbReference>
<proteinExistence type="predicted"/>
<dbReference type="InterPro" id="IPR010432">
    <property type="entry name" value="RDD"/>
</dbReference>
<evidence type="ECO:0000256" key="4">
    <source>
        <dbReference type="ARBA" id="ARBA00022989"/>
    </source>
</evidence>
<keyword evidence="3 6" id="KW-0812">Transmembrane</keyword>
<organism evidence="8 9">
    <name type="scientific">Nonomuraea mangrovi</name>
    <dbReference type="NCBI Taxonomy" id="2316207"/>
    <lineage>
        <taxon>Bacteria</taxon>
        <taxon>Bacillati</taxon>
        <taxon>Actinomycetota</taxon>
        <taxon>Actinomycetes</taxon>
        <taxon>Streptosporangiales</taxon>
        <taxon>Streptosporangiaceae</taxon>
        <taxon>Nonomuraea</taxon>
    </lineage>
</organism>
<evidence type="ECO:0000313" key="8">
    <source>
        <dbReference type="EMBL" id="MFD1934643.1"/>
    </source>
</evidence>
<evidence type="ECO:0000259" key="7">
    <source>
        <dbReference type="Pfam" id="PF06271"/>
    </source>
</evidence>
<evidence type="ECO:0000313" key="9">
    <source>
        <dbReference type="Proteomes" id="UP001597368"/>
    </source>
</evidence>
<evidence type="ECO:0000256" key="2">
    <source>
        <dbReference type="ARBA" id="ARBA00022475"/>
    </source>
</evidence>
<evidence type="ECO:0000256" key="5">
    <source>
        <dbReference type="ARBA" id="ARBA00023136"/>
    </source>
</evidence>
<evidence type="ECO:0000256" key="3">
    <source>
        <dbReference type="ARBA" id="ARBA00022692"/>
    </source>
</evidence>
<evidence type="ECO:0000256" key="6">
    <source>
        <dbReference type="SAM" id="Phobius"/>
    </source>
</evidence>
<sequence>MVAPPPGVRAVPADWWERLVARSIEALVIGVFYYILFIAAWGLLRTVGLLEVYGDWLPGLFAWLVVGLAYAGYDCLAHYRRRRTFGKAIMKIRLEPAPGRRLSPGDLAKRAILYPGPIALAEIPGVNVVVGILVFAVGLSILIDKPLQRGLHDRWAGSLVIKDPH</sequence>
<reference evidence="9" key="1">
    <citation type="journal article" date="2019" name="Int. J. Syst. Evol. Microbiol.">
        <title>The Global Catalogue of Microorganisms (GCM) 10K type strain sequencing project: providing services to taxonomists for standard genome sequencing and annotation.</title>
        <authorList>
            <consortium name="The Broad Institute Genomics Platform"/>
            <consortium name="The Broad Institute Genome Sequencing Center for Infectious Disease"/>
            <person name="Wu L."/>
            <person name="Ma J."/>
        </authorList>
    </citation>
    <scope>NUCLEOTIDE SEQUENCE [LARGE SCALE GENOMIC DNA]</scope>
    <source>
        <strain evidence="9">ICMP 6774ER</strain>
    </source>
</reference>
<name>A0ABW4SYC7_9ACTN</name>
<keyword evidence="9" id="KW-1185">Reference proteome</keyword>
<keyword evidence="5 6" id="KW-0472">Membrane</keyword>
<keyword evidence="2" id="KW-1003">Cell membrane</keyword>
<dbReference type="Proteomes" id="UP001597368">
    <property type="component" value="Unassembled WGS sequence"/>
</dbReference>
<dbReference type="PANTHER" id="PTHR36115:SF4">
    <property type="entry name" value="MEMBRANE PROTEIN"/>
    <property type="match status" value="1"/>
</dbReference>
<dbReference type="EMBL" id="JBHUFV010000035">
    <property type="protein sequence ID" value="MFD1934643.1"/>
    <property type="molecule type" value="Genomic_DNA"/>
</dbReference>
<feature type="domain" description="RDD" evidence="7">
    <location>
        <begin position="13"/>
        <end position="157"/>
    </location>
</feature>
<gene>
    <name evidence="8" type="ORF">ACFSKW_24530</name>
</gene>
<keyword evidence="4 6" id="KW-1133">Transmembrane helix</keyword>